<protein>
    <recommendedName>
        <fullName evidence="4">DUF2846 domain-containing protein</fullName>
    </recommendedName>
</protein>
<keyword evidence="3" id="KW-1185">Reference proteome</keyword>
<organism evidence="2 3">
    <name type="scientific">Dyella koreensis</name>
    <dbReference type="NCBI Taxonomy" id="311235"/>
    <lineage>
        <taxon>Bacteria</taxon>
        <taxon>Pseudomonadati</taxon>
        <taxon>Pseudomonadota</taxon>
        <taxon>Gammaproteobacteria</taxon>
        <taxon>Lysobacterales</taxon>
        <taxon>Rhodanobacteraceae</taxon>
        <taxon>Dyella</taxon>
    </lineage>
</organism>
<gene>
    <name evidence="2" type="ORF">ISS97_09650</name>
</gene>
<evidence type="ECO:0000313" key="2">
    <source>
        <dbReference type="EMBL" id="MFK2917529.1"/>
    </source>
</evidence>
<dbReference type="RefSeq" id="WP_379985025.1">
    <property type="nucleotide sequence ID" value="NZ_JADIKD010000009.1"/>
</dbReference>
<dbReference type="Proteomes" id="UP001620408">
    <property type="component" value="Unassembled WGS sequence"/>
</dbReference>
<keyword evidence="1" id="KW-0732">Signal</keyword>
<sequence length="201" mass="22048">MIKMIRVWAAVALVLLLTGCQSSLMTKSGKEATTVAPGGATVVFLRPSSFGGAIQSSVYDVTGGQTTFGGIVSTKTSVQMQVPAGEHLFMVIAENADFMNANLDAGKTYYVLVMPRIGVWKARFSLIPIHNDASAKYNLQSKDFADWKQSSELVVKTPGADAWYQQNKADIEAKRLDYMKKWDRMEPEHKAELTLHAQDGV</sequence>
<comment type="caution">
    <text evidence="2">The sequence shown here is derived from an EMBL/GenBank/DDBJ whole genome shotgun (WGS) entry which is preliminary data.</text>
</comment>
<feature type="signal peptide" evidence="1">
    <location>
        <begin position="1"/>
        <end position="22"/>
    </location>
</feature>
<dbReference type="PROSITE" id="PS51257">
    <property type="entry name" value="PROKAR_LIPOPROTEIN"/>
    <property type="match status" value="1"/>
</dbReference>
<reference evidence="2 3" key="1">
    <citation type="submission" date="2020-10" db="EMBL/GenBank/DDBJ databases">
        <title>Phylogeny of dyella-like bacteria.</title>
        <authorList>
            <person name="Fu J."/>
        </authorList>
    </citation>
    <scope>NUCLEOTIDE SEQUENCE [LARGE SCALE GENOMIC DNA]</scope>
    <source>
        <strain evidence="2 3">BB4</strain>
    </source>
</reference>
<evidence type="ECO:0000313" key="3">
    <source>
        <dbReference type="Proteomes" id="UP001620408"/>
    </source>
</evidence>
<evidence type="ECO:0000256" key="1">
    <source>
        <dbReference type="SAM" id="SignalP"/>
    </source>
</evidence>
<dbReference type="EMBL" id="JADIKD010000009">
    <property type="protein sequence ID" value="MFK2917529.1"/>
    <property type="molecule type" value="Genomic_DNA"/>
</dbReference>
<feature type="chain" id="PRO_5045145136" description="DUF2846 domain-containing protein" evidence="1">
    <location>
        <begin position="23"/>
        <end position="201"/>
    </location>
</feature>
<evidence type="ECO:0008006" key="4">
    <source>
        <dbReference type="Google" id="ProtNLM"/>
    </source>
</evidence>
<name>A0ABW8K3Q9_9GAMM</name>
<proteinExistence type="predicted"/>
<accession>A0ABW8K3Q9</accession>